<comment type="caution">
    <text evidence="2">The sequence shown here is derived from an EMBL/GenBank/DDBJ whole genome shotgun (WGS) entry which is preliminary data.</text>
</comment>
<sequence>DSDCDAAAESALSVKNTFFELVVKGSKSRSPSTPASWRPGAASRRGFVVGEQADGWLSDDSATTASRAHSRGAPWEDQRPARS</sequence>
<evidence type="ECO:0000256" key="1">
    <source>
        <dbReference type="SAM" id="MobiDB-lite"/>
    </source>
</evidence>
<dbReference type="Proteomes" id="UP001189429">
    <property type="component" value="Unassembled WGS sequence"/>
</dbReference>
<reference evidence="2" key="1">
    <citation type="submission" date="2023-10" db="EMBL/GenBank/DDBJ databases">
        <authorList>
            <person name="Chen Y."/>
            <person name="Shah S."/>
            <person name="Dougan E. K."/>
            <person name="Thang M."/>
            <person name="Chan C."/>
        </authorList>
    </citation>
    <scope>NUCLEOTIDE SEQUENCE [LARGE SCALE GENOMIC DNA]</scope>
</reference>
<feature type="non-terminal residue" evidence="2">
    <location>
        <position position="83"/>
    </location>
</feature>
<dbReference type="EMBL" id="CAUYUJ010003344">
    <property type="protein sequence ID" value="CAK0804943.1"/>
    <property type="molecule type" value="Genomic_DNA"/>
</dbReference>
<keyword evidence="3" id="KW-1185">Reference proteome</keyword>
<evidence type="ECO:0000313" key="3">
    <source>
        <dbReference type="Proteomes" id="UP001189429"/>
    </source>
</evidence>
<feature type="compositionally biased region" description="Basic and acidic residues" evidence="1">
    <location>
        <begin position="74"/>
        <end position="83"/>
    </location>
</feature>
<organism evidence="2 3">
    <name type="scientific">Prorocentrum cordatum</name>
    <dbReference type="NCBI Taxonomy" id="2364126"/>
    <lineage>
        <taxon>Eukaryota</taxon>
        <taxon>Sar</taxon>
        <taxon>Alveolata</taxon>
        <taxon>Dinophyceae</taxon>
        <taxon>Prorocentrales</taxon>
        <taxon>Prorocentraceae</taxon>
        <taxon>Prorocentrum</taxon>
    </lineage>
</organism>
<feature type="non-terminal residue" evidence="2">
    <location>
        <position position="1"/>
    </location>
</feature>
<name>A0ABN9QG29_9DINO</name>
<proteinExistence type="predicted"/>
<evidence type="ECO:0000313" key="2">
    <source>
        <dbReference type="EMBL" id="CAK0804943.1"/>
    </source>
</evidence>
<protein>
    <submittedName>
        <fullName evidence="2">Uncharacterized protein</fullName>
    </submittedName>
</protein>
<feature type="region of interest" description="Disordered" evidence="1">
    <location>
        <begin position="24"/>
        <end position="83"/>
    </location>
</feature>
<accession>A0ABN9QG29</accession>
<gene>
    <name evidence="2" type="ORF">PCOR1329_LOCUS11613</name>
</gene>